<dbReference type="EMBL" id="JANIGO010000003">
    <property type="protein sequence ID" value="MCQ8896963.1"/>
    <property type="molecule type" value="Genomic_DNA"/>
</dbReference>
<protein>
    <recommendedName>
        <fullName evidence="3">Resolvase/invertase-type recombinase catalytic domain-containing protein</fullName>
    </recommendedName>
</protein>
<sequence length="125" mass="13793">MIGWWIVVSTHTPQERDQADQDTKLAATLAQWEAGADGICWIERLTEQGKAAKLSGNGYPNRYTAKAHDVLPLLDAASPTDGGTLIIGDDYVMPSNWRGKIELYDERIAACHADHVLTIDAWDQS</sequence>
<name>A0ABT1WJ87_9BURK</name>
<dbReference type="RefSeq" id="WP_256764752.1">
    <property type="nucleotide sequence ID" value="NZ_JANIGO010000003.1"/>
</dbReference>
<evidence type="ECO:0000313" key="1">
    <source>
        <dbReference type="EMBL" id="MCQ8896963.1"/>
    </source>
</evidence>
<reference evidence="1 2" key="1">
    <citation type="submission" date="2022-07" db="EMBL/GenBank/DDBJ databases">
        <authorList>
            <person name="Xamxidin M."/>
            <person name="Wu M."/>
        </authorList>
    </citation>
    <scope>NUCLEOTIDE SEQUENCE [LARGE SCALE GENOMIC DNA]</scope>
    <source>
        <strain evidence="1 2">NBRC 111650</strain>
    </source>
</reference>
<comment type="caution">
    <text evidence="1">The sequence shown here is derived from an EMBL/GenBank/DDBJ whole genome shotgun (WGS) entry which is preliminary data.</text>
</comment>
<organism evidence="1 2">
    <name type="scientific">Limnobacter humi</name>
    <dbReference type="NCBI Taxonomy" id="1778671"/>
    <lineage>
        <taxon>Bacteria</taxon>
        <taxon>Pseudomonadati</taxon>
        <taxon>Pseudomonadota</taxon>
        <taxon>Betaproteobacteria</taxon>
        <taxon>Burkholderiales</taxon>
        <taxon>Burkholderiaceae</taxon>
        <taxon>Limnobacter</taxon>
    </lineage>
</organism>
<evidence type="ECO:0000313" key="2">
    <source>
        <dbReference type="Proteomes" id="UP001204142"/>
    </source>
</evidence>
<accession>A0ABT1WJ87</accession>
<proteinExistence type="predicted"/>
<evidence type="ECO:0008006" key="3">
    <source>
        <dbReference type="Google" id="ProtNLM"/>
    </source>
</evidence>
<gene>
    <name evidence="1" type="ORF">NQT62_11020</name>
</gene>
<keyword evidence="2" id="KW-1185">Reference proteome</keyword>
<dbReference type="Proteomes" id="UP001204142">
    <property type="component" value="Unassembled WGS sequence"/>
</dbReference>